<reference evidence="1 3" key="1">
    <citation type="journal article" date="2015" name="Genome Announc.">
        <title>Draft Genome Sequence of a Heterotrophic Facultative Anaerobic Thermophilic Bacterium, Ardenticatena maritima Strain 110ST.</title>
        <authorList>
            <person name="Kawaichi S."/>
            <person name="Yoshida T."/>
            <person name="Sako Y."/>
            <person name="Nakamura R."/>
        </authorList>
    </citation>
    <scope>NUCLEOTIDE SEQUENCE [LARGE SCALE GENOMIC DNA]</scope>
    <source>
        <strain evidence="1 3">110S</strain>
    </source>
</reference>
<reference evidence="2 4" key="2">
    <citation type="submission" date="2015-07" db="EMBL/GenBank/DDBJ databases">
        <title>Whole genome sequence of Ardenticatena maritima DSM 23922.</title>
        <authorList>
            <person name="Hemp J."/>
            <person name="Ward L.M."/>
            <person name="Pace L.A."/>
            <person name="Fischer W.W."/>
        </authorList>
    </citation>
    <scope>NUCLEOTIDE SEQUENCE [LARGE SCALE GENOMIC DNA]</scope>
    <source>
        <strain evidence="2 4">110S</strain>
    </source>
</reference>
<evidence type="ECO:0008006" key="5">
    <source>
        <dbReference type="Google" id="ProtNLM"/>
    </source>
</evidence>
<dbReference type="AlphaFoldDB" id="A0A0M8KA97"/>
<dbReference type="EMBL" id="LGKN01000005">
    <property type="protein sequence ID" value="KPL87986.1"/>
    <property type="molecule type" value="Genomic_DNA"/>
</dbReference>
<comment type="caution">
    <text evidence="1">The sequence shown here is derived from an EMBL/GenBank/DDBJ whole genome shotgun (WGS) entry which is preliminary data.</text>
</comment>
<evidence type="ECO:0000313" key="4">
    <source>
        <dbReference type="Proteomes" id="UP000050502"/>
    </source>
</evidence>
<gene>
    <name evidence="1" type="ORF">ARMA_2072</name>
    <name evidence="2" type="ORF">SE16_10760</name>
</gene>
<accession>A0A0M8KA97</accession>
<dbReference type="STRING" id="872965.SE16_10760"/>
<sequence length="370" mass="40771">MWAAERFTPQELIVAPLVRIQRERLLSAPGLVLVQQGRTVQANDVVAQMPGRRILHMFDIGELLGLKKRSAVQKALRVQPDQLVEEGDILAEAGSVIRRKRVRAPMRGRILHIDPHGRILLETIGEEENLRAGYRGTVIGLLPRYGVVIEAIGALVQGWWGNGHTNIGVLRMGVKRPHEIMPSSRLGIGLRGMIVVAGRTVEPAFFETAAQVGIRGLIVETLRPDLLEIATRMPYSVVVLGGFHREPMAQPAFDIFNAHDGHEVIINATEPNPAERKYPEIFIPSMRADARSEATPLQPGRPFNVGDVVRVLTPPMMGRIGVITELDVDEGPSETGLELPGCRISFGKGTEMIFPYTNLERLTGCTLSLE</sequence>
<evidence type="ECO:0000313" key="1">
    <source>
        <dbReference type="EMBL" id="GAP63649.1"/>
    </source>
</evidence>
<evidence type="ECO:0000313" key="3">
    <source>
        <dbReference type="Proteomes" id="UP000037784"/>
    </source>
</evidence>
<keyword evidence="3" id="KW-1185">Reference proteome</keyword>
<organism evidence="1 3">
    <name type="scientific">Ardenticatena maritima</name>
    <dbReference type="NCBI Taxonomy" id="872965"/>
    <lineage>
        <taxon>Bacteria</taxon>
        <taxon>Bacillati</taxon>
        <taxon>Chloroflexota</taxon>
        <taxon>Ardenticatenia</taxon>
        <taxon>Ardenticatenales</taxon>
        <taxon>Ardenticatenaceae</taxon>
        <taxon>Ardenticatena</taxon>
    </lineage>
</organism>
<dbReference type="RefSeq" id="WP_054493456.1">
    <property type="nucleotide sequence ID" value="NZ_BBZA01000179.1"/>
</dbReference>
<dbReference type="Proteomes" id="UP000050502">
    <property type="component" value="Unassembled WGS sequence"/>
</dbReference>
<protein>
    <recommendedName>
        <fullName evidence="5">KOW domain-containing protein</fullName>
    </recommendedName>
</protein>
<evidence type="ECO:0000313" key="2">
    <source>
        <dbReference type="EMBL" id="KPL87986.1"/>
    </source>
</evidence>
<name>A0A0M8KA97_9CHLR</name>
<dbReference type="InParanoid" id="A0A0M8KA97"/>
<reference evidence="3" key="3">
    <citation type="submission" date="2015-08" db="EMBL/GenBank/DDBJ databases">
        <title>Draft Genome Sequence of a Heterotrophic Facultative Anaerobic Bacterium Ardenticatena maritima Strain 110S.</title>
        <authorList>
            <person name="Kawaichi S."/>
            <person name="Yoshida T."/>
            <person name="Sako Y."/>
            <person name="Nakamura R."/>
        </authorList>
    </citation>
    <scope>NUCLEOTIDE SEQUENCE [LARGE SCALE GENOMIC DNA]</scope>
    <source>
        <strain evidence="3">110S</strain>
    </source>
</reference>
<dbReference type="EMBL" id="BBZA01000179">
    <property type="protein sequence ID" value="GAP63649.1"/>
    <property type="molecule type" value="Genomic_DNA"/>
</dbReference>
<dbReference type="OrthoDB" id="152775at2"/>
<proteinExistence type="predicted"/>
<dbReference type="Proteomes" id="UP000037784">
    <property type="component" value="Unassembled WGS sequence"/>
</dbReference>